<name>A0ABQ8TXY2_PERAM</name>
<feature type="compositionally biased region" description="Acidic residues" evidence="2">
    <location>
        <begin position="929"/>
        <end position="938"/>
    </location>
</feature>
<feature type="compositionally biased region" description="Polar residues" evidence="2">
    <location>
        <begin position="905"/>
        <end position="928"/>
    </location>
</feature>
<feature type="region of interest" description="Disordered" evidence="2">
    <location>
        <begin position="445"/>
        <end position="468"/>
    </location>
</feature>
<dbReference type="Proteomes" id="UP001148838">
    <property type="component" value="Unassembled WGS sequence"/>
</dbReference>
<feature type="compositionally biased region" description="Low complexity" evidence="2">
    <location>
        <begin position="811"/>
        <end position="828"/>
    </location>
</feature>
<dbReference type="EMBL" id="JAJSOF020000003">
    <property type="protein sequence ID" value="KAJ4450515.1"/>
    <property type="molecule type" value="Genomic_DNA"/>
</dbReference>
<dbReference type="Pfam" id="PF00630">
    <property type="entry name" value="Filamin"/>
    <property type="match status" value="1"/>
</dbReference>
<dbReference type="SUPFAM" id="SSF81296">
    <property type="entry name" value="E set domains"/>
    <property type="match status" value="1"/>
</dbReference>
<feature type="region of interest" description="Disordered" evidence="2">
    <location>
        <begin position="898"/>
        <end position="985"/>
    </location>
</feature>
<evidence type="ECO:0000313" key="3">
    <source>
        <dbReference type="EMBL" id="KAJ4450515.1"/>
    </source>
</evidence>
<dbReference type="InterPro" id="IPR013783">
    <property type="entry name" value="Ig-like_fold"/>
</dbReference>
<feature type="compositionally biased region" description="Basic and acidic residues" evidence="2">
    <location>
        <begin position="718"/>
        <end position="731"/>
    </location>
</feature>
<reference evidence="3 4" key="1">
    <citation type="journal article" date="2022" name="Allergy">
        <title>Genome assembly and annotation of Periplaneta americana reveal a comprehensive cockroach allergen profile.</title>
        <authorList>
            <person name="Wang L."/>
            <person name="Xiong Q."/>
            <person name="Saelim N."/>
            <person name="Wang L."/>
            <person name="Nong W."/>
            <person name="Wan A.T."/>
            <person name="Shi M."/>
            <person name="Liu X."/>
            <person name="Cao Q."/>
            <person name="Hui J.H.L."/>
            <person name="Sookrung N."/>
            <person name="Leung T.F."/>
            <person name="Tungtrongchitr A."/>
            <person name="Tsui S.K.W."/>
        </authorList>
    </citation>
    <scope>NUCLEOTIDE SEQUENCE [LARGE SCALE GENOMIC DNA]</scope>
    <source>
        <strain evidence="3">PWHHKU_190912</strain>
    </source>
</reference>
<organism evidence="3 4">
    <name type="scientific">Periplaneta americana</name>
    <name type="common">American cockroach</name>
    <name type="synonym">Blatta americana</name>
    <dbReference type="NCBI Taxonomy" id="6978"/>
    <lineage>
        <taxon>Eukaryota</taxon>
        <taxon>Metazoa</taxon>
        <taxon>Ecdysozoa</taxon>
        <taxon>Arthropoda</taxon>
        <taxon>Hexapoda</taxon>
        <taxon>Insecta</taxon>
        <taxon>Pterygota</taxon>
        <taxon>Neoptera</taxon>
        <taxon>Polyneoptera</taxon>
        <taxon>Dictyoptera</taxon>
        <taxon>Blattodea</taxon>
        <taxon>Blattoidea</taxon>
        <taxon>Blattidae</taxon>
        <taxon>Blattinae</taxon>
        <taxon>Periplaneta</taxon>
    </lineage>
</organism>
<sequence length="2078" mass="236878">MDLREVGYDDRDWINLAQDRDRWRAYAFSDEDLNQVIFSSYLERRLVRYLISIRCAVLDRKLDNNTLSRHLRRFTGNKTRTQEPKPEPKPLPLDCVVKGMGLVMAVQERRASFYIYLLQSPHLPSPPEISDPDIVVKVEGPGSDHGELIIQRIYSKKPTKHTKTRSQSLMFHSTKSACNIPINYNLTSRYIRVNYMPQNPGRHELWVLRRGHHVPGSPYQVSVDRKADDSSVHTTSGVSDDEDAKRDRPRRRKIRVIFRVVDFVSEKMLLSDDGKLQKLTANTTSEERITRQLAEDNTEDTTENNEGVEGLNETQKISASSVTSPQRKGRNSLERSEARKTKHDLDFFRDKCRKVMLLCRFLLSQSSSKESLKMLNTAGHILDGRPVRMTDRTYKLLENAVSAMKKYRREGHATRDHIINENISSSSSDHYKSVLKDYKPELPHFVEDEEHENALSSTDIPKNRTEETSPIRVDVDEISGNTTSQISPDVLEFEKSSTIQENELNDRNISDTNMKRNKKVNFCLEAVHIGESEGTVISDHEFETSSPSFGESNLVFVKSTDDCGERSEHTSQIKEDNEQIIDDTQESITHCNVKKLQENPTEEFFAETKIPSNYYKEKEKHSETSNLADLGENETFCVKTDTNTNHMEHPMKIDDDFLLDTTQNKIITVMEYRKNNIDTYVLCDKIDNTSEEEKTECGVFCNDESEGLDSDNNFSNKTETKEDDEQRKSNPDSDFIDSNQCSVTDITNETLNNDVSVCETISTSHTYSRQDSISVLTPILERSREDDLIQLETNGNNLHISEVSEQKIGVGPASSSSPSNASSQGTSNIFPDLEDLLGQDFTNYMSGDRHDRHFHLWPSDAEFASRPGNEFDDSMIDFDSVLAAPNLEEALLKLEQVTKERNSNEMDTVSTEESVSLSPGSEVDNGNEQADDVEEDPIEGQSLSYDIGDSDYVSLDDIQSSFKQSPDNDPNGEKHVPNETENVEATINRKTCDFQHRENNNTRSGFMGPAEREIWGISDDSVGVAGLSEENEQSLENIVFSSRTVVKGSKIMASIEEEKEDEETCEGEEISEIEEIHEVVKHDQCLTSESVRDEDKCMISELIFTPETLISSIEEMNNNLVGKEGSENQQYKEHAIATDNIPGQSETTSSKEWSITATHLSPVDSSCIDVTNDEQQITSDASRPISVPRRNPVAMDTDTSRPLVQEETACHDKLANQVDEIFHEIFDMTEKDYLVNIESVASDSKDYTEYFEVPSTDERTIITSETGTEIVLGDKNVFNNNDVNYIEPVTSIQLINENPGESYSQSNFLTESDVLPQEVEGIVRKSDDVNTSEEKGNAFEVQNNVSDCKYTQEQPNLLEEDLNNGFPTSFRVTQRKEFWDKKLMRQNVARYEQETKNEQKYGKFHPDIPHDIFNKDTVIDSSTKLQTSVDIKGIVKQCKYVFDRQDSDVMTTSSIELRAEKNPSYSSSKVSDWKKYWSNVVEAQSNATNRDLKSVEDTKRRAELNNVPNLVKIARLRFEEDTQNKITGITEFDTSLEDSNKHDIDLNKSSEKINSNPVSICYNDKYSTSLRIPGEERYESCRNSHEVTFTANNKTLQSTSGTEATDEFKNELYRARLVQITDDGYRTPTPQSMLFFTSHNIPHDGRAEVCSEQNSSNRLGAPVFEQDFNRYQTKCYQHNVSSSNTEAKKDSVINNQCIENQRDSQHNFNNYRTKCCQQKFESVNMEEENRLFVNNGQVKKKEINSQHSLTNFKTKCCQQISSSTNMKKENNPIVNNGQCVEKDINDKLCHLANDPTKLNNSNIENENISASNTVQRIFSKMYRQQNTTGHDTKHIIAEHDKNTLLKAVSNDFTKKFHTKSIIDDGSRSECKMRYEKAKLFFEKLEKSDNTANVKHNRMPSGYNKINRSLDLGRTSYEIDERTAWGSDPVLDQKKRQTISFEKTPEVPISKKKRCNRCGRVKRKKKVTESSSAPTSDTETNCRYLVLKSNTELFGGSERLPKKKISERFHVKDLFKDVIGDHDSRTGSGGIFKGIPHREAVLAALRSIDNSSSTRLMSPYERHEDCLHDVDIFFQSERL</sequence>
<protein>
    <submittedName>
        <fullName evidence="3">Uncharacterized protein</fullName>
    </submittedName>
</protein>
<accession>A0ABQ8TXY2</accession>
<comment type="caution">
    <text evidence="3">The sequence shown here is derived from an EMBL/GenBank/DDBJ whole genome shotgun (WGS) entry which is preliminary data.</text>
</comment>
<feature type="compositionally biased region" description="Polar residues" evidence="2">
    <location>
        <begin position="957"/>
        <end position="968"/>
    </location>
</feature>
<evidence type="ECO:0000256" key="1">
    <source>
        <dbReference type="PROSITE-ProRule" id="PRU00087"/>
    </source>
</evidence>
<feature type="compositionally biased region" description="Basic and acidic residues" evidence="2">
    <location>
        <begin position="285"/>
        <end position="294"/>
    </location>
</feature>
<feature type="region of interest" description="Disordered" evidence="2">
    <location>
        <begin position="808"/>
        <end position="831"/>
    </location>
</feature>
<dbReference type="Gene3D" id="2.60.40.10">
    <property type="entry name" value="Immunoglobulins"/>
    <property type="match status" value="1"/>
</dbReference>
<gene>
    <name evidence="3" type="ORF">ANN_01942</name>
</gene>
<feature type="compositionally biased region" description="Polar residues" evidence="2">
    <location>
        <begin position="312"/>
        <end position="326"/>
    </location>
</feature>
<feature type="compositionally biased region" description="Basic and acidic residues" evidence="2">
    <location>
        <begin position="331"/>
        <end position="340"/>
    </location>
</feature>
<dbReference type="InterPro" id="IPR017868">
    <property type="entry name" value="Filamin/ABP280_repeat-like"/>
</dbReference>
<evidence type="ECO:0000313" key="4">
    <source>
        <dbReference type="Proteomes" id="UP001148838"/>
    </source>
</evidence>
<evidence type="ECO:0000256" key="2">
    <source>
        <dbReference type="SAM" id="MobiDB-lite"/>
    </source>
</evidence>
<feature type="region of interest" description="Disordered" evidence="2">
    <location>
        <begin position="281"/>
        <end position="340"/>
    </location>
</feature>
<dbReference type="PROSITE" id="PS50194">
    <property type="entry name" value="FILAMIN_REPEAT"/>
    <property type="match status" value="1"/>
</dbReference>
<feature type="region of interest" description="Disordered" evidence="2">
    <location>
        <begin position="708"/>
        <end position="740"/>
    </location>
</feature>
<keyword evidence="4" id="KW-1185">Reference proteome</keyword>
<feature type="repeat" description="Filamin" evidence="1">
    <location>
        <begin position="87"/>
        <end position="223"/>
    </location>
</feature>
<feature type="region of interest" description="Disordered" evidence="2">
    <location>
        <begin position="217"/>
        <end position="248"/>
    </location>
</feature>
<dbReference type="InterPro" id="IPR014756">
    <property type="entry name" value="Ig_E-set"/>
</dbReference>
<proteinExistence type="predicted"/>